<gene>
    <name evidence="2" type="ORF">Y013_25190</name>
</gene>
<protein>
    <submittedName>
        <fullName evidence="2">Uncharacterized protein</fullName>
    </submittedName>
</protein>
<sequence>MKKRRWTWNKDDPLLDDPQAPVGVPMLIALLTILTILWAALRQ</sequence>
<evidence type="ECO:0000313" key="3">
    <source>
        <dbReference type="Proteomes" id="UP000018781"/>
    </source>
</evidence>
<dbReference type="AlphaFoldDB" id="V9XLG8"/>
<dbReference type="Proteomes" id="UP000018781">
    <property type="component" value="Plasmid unnamed"/>
</dbReference>
<dbReference type="EMBL" id="CP006997">
    <property type="protein sequence ID" value="AHD24261.1"/>
    <property type="molecule type" value="Genomic_DNA"/>
</dbReference>
<evidence type="ECO:0000313" key="2">
    <source>
        <dbReference type="EMBL" id="AHD24261.1"/>
    </source>
</evidence>
<organism evidence="2 3">
    <name type="scientific">Rhodococcus pyridinivorans SB3094</name>
    <dbReference type="NCBI Taxonomy" id="1435356"/>
    <lineage>
        <taxon>Bacteria</taxon>
        <taxon>Bacillati</taxon>
        <taxon>Actinomycetota</taxon>
        <taxon>Actinomycetes</taxon>
        <taxon>Mycobacteriales</taxon>
        <taxon>Nocardiaceae</taxon>
        <taxon>Rhodococcus</taxon>
    </lineage>
</organism>
<keyword evidence="1" id="KW-1133">Transmembrane helix</keyword>
<keyword evidence="1" id="KW-0812">Transmembrane</keyword>
<reference evidence="2 3" key="1">
    <citation type="journal article" date="2014" name="Genome Announc.">
        <title>Complete Genome of Rhodococcus pyridinivorans SB3094, a Methyl-Ethyl-Ketone-Degrading Bacterium Used for Bioaugmentation.</title>
        <authorList>
            <person name="Dueholm M.S."/>
            <person name="Albertsen M."/>
            <person name="D'Imperio S."/>
            <person name="Tale V.P."/>
            <person name="Lewis D."/>
            <person name="Nielsen P.H."/>
            <person name="Nielsen J.L."/>
        </authorList>
    </citation>
    <scope>NUCLEOTIDE SEQUENCE [LARGE SCALE GENOMIC DNA]</scope>
    <source>
        <strain evidence="3">SB3094</strain>
        <plasmid evidence="3">1</plasmid>
    </source>
</reference>
<feature type="transmembrane region" description="Helical" evidence="1">
    <location>
        <begin position="20"/>
        <end position="41"/>
    </location>
</feature>
<dbReference type="RefSeq" id="WP_024100250.1">
    <property type="nucleotide sequence ID" value="NC_023144.1"/>
</dbReference>
<geneLocation type="plasmid" evidence="3">
    <name>1</name>
</geneLocation>
<dbReference type="GeneID" id="79942080"/>
<dbReference type="HOGENOM" id="CLU_3238894_0_0_11"/>
<name>V9XLG8_9NOCA</name>
<evidence type="ECO:0000256" key="1">
    <source>
        <dbReference type="SAM" id="Phobius"/>
    </source>
</evidence>
<dbReference type="PATRIC" id="fig|1435356.3.peg.5079"/>
<dbReference type="KEGG" id="rpy:Y013_25190"/>
<keyword evidence="2" id="KW-0614">Plasmid</keyword>
<accession>V9XLG8</accession>
<keyword evidence="1" id="KW-0472">Membrane</keyword>
<proteinExistence type="predicted"/>